<evidence type="ECO:0000313" key="3">
    <source>
        <dbReference type="EMBL" id="MDR7121273.1"/>
    </source>
</evidence>
<accession>A0ABU1VZY2</accession>
<evidence type="ECO:0000313" key="4">
    <source>
        <dbReference type="Proteomes" id="UP001257909"/>
    </source>
</evidence>
<dbReference type="InterPro" id="IPR014319">
    <property type="entry name" value="Phageshock_PspA"/>
</dbReference>
<dbReference type="PANTHER" id="PTHR31088:SF6">
    <property type="entry name" value="PHAGE SHOCK PROTEIN A"/>
    <property type="match status" value="1"/>
</dbReference>
<feature type="coiled-coil region" evidence="2">
    <location>
        <begin position="47"/>
        <end position="81"/>
    </location>
</feature>
<dbReference type="Proteomes" id="UP001257909">
    <property type="component" value="Unassembled WGS sequence"/>
</dbReference>
<reference evidence="3 4" key="1">
    <citation type="submission" date="2023-07" db="EMBL/GenBank/DDBJ databases">
        <title>Sorghum-associated microbial communities from plants grown in Nebraska, USA.</title>
        <authorList>
            <person name="Schachtman D."/>
        </authorList>
    </citation>
    <scope>NUCLEOTIDE SEQUENCE [LARGE SCALE GENOMIC DNA]</scope>
    <source>
        <strain evidence="3 4">4138</strain>
    </source>
</reference>
<protein>
    <submittedName>
        <fullName evidence="3">Phage shock protein A</fullName>
    </submittedName>
</protein>
<comment type="similarity">
    <text evidence="1">Belongs to the PspA/Vipp/IM30 family.</text>
</comment>
<organism evidence="3 4">
    <name type="scientific">Rheinheimera soli</name>
    <dbReference type="NCBI Taxonomy" id="443616"/>
    <lineage>
        <taxon>Bacteria</taxon>
        <taxon>Pseudomonadati</taxon>
        <taxon>Pseudomonadota</taxon>
        <taxon>Gammaproteobacteria</taxon>
        <taxon>Chromatiales</taxon>
        <taxon>Chromatiaceae</taxon>
        <taxon>Rheinheimera</taxon>
    </lineage>
</organism>
<dbReference type="PANTHER" id="PTHR31088">
    <property type="entry name" value="MEMBRANE-ASSOCIATED PROTEIN VIPP1, CHLOROPLASTIC"/>
    <property type="match status" value="1"/>
</dbReference>
<dbReference type="InterPro" id="IPR007157">
    <property type="entry name" value="PspA_VIPP1"/>
</dbReference>
<dbReference type="NCBIfam" id="TIGR02977">
    <property type="entry name" value="phageshock_pspA"/>
    <property type="match status" value="1"/>
</dbReference>
<proteinExistence type="inferred from homology"/>
<keyword evidence="4" id="KW-1185">Reference proteome</keyword>
<keyword evidence="2" id="KW-0175">Coiled coil</keyword>
<evidence type="ECO:0000256" key="1">
    <source>
        <dbReference type="ARBA" id="ARBA00043985"/>
    </source>
</evidence>
<gene>
    <name evidence="3" type="ORF">J2W69_002215</name>
</gene>
<sequence length="222" mass="25088">MGIFSRFSDIVNSNINALLDKAEDPEKMVRLIIQEMEDTLVEVRSTSAKTIAEKKELQRVVSKLEAEVADWQAKAELALSKEREDLARAALIERQKSADQAAAVAADISHLDEHVSKLQDEVSQLQDKLADAKARQKAMLMRQKTVSSRLDVKRSLDSNRLNDAMYKFERYEQKIDSLEAQVESYDLGKKTLKDEFAELASSDKIDNELAELKAKMSKKDNA</sequence>
<name>A0ABU1VZY2_9GAMM</name>
<dbReference type="Pfam" id="PF04012">
    <property type="entry name" value="PspA_IM30"/>
    <property type="match status" value="1"/>
</dbReference>
<comment type="caution">
    <text evidence="3">The sequence shown here is derived from an EMBL/GenBank/DDBJ whole genome shotgun (WGS) entry which is preliminary data.</text>
</comment>
<dbReference type="RefSeq" id="WP_310278122.1">
    <property type="nucleotide sequence ID" value="NZ_JAVDWR010000006.1"/>
</dbReference>
<evidence type="ECO:0000256" key="2">
    <source>
        <dbReference type="SAM" id="Coils"/>
    </source>
</evidence>
<dbReference type="EMBL" id="JAVDWR010000006">
    <property type="protein sequence ID" value="MDR7121273.1"/>
    <property type="molecule type" value="Genomic_DNA"/>
</dbReference>
<feature type="coiled-coil region" evidence="2">
    <location>
        <begin position="108"/>
        <end position="222"/>
    </location>
</feature>